<dbReference type="CDD" id="cd07377">
    <property type="entry name" value="WHTH_GntR"/>
    <property type="match status" value="1"/>
</dbReference>
<organism evidence="5 6">
    <name type="scientific">Tenggerimyces flavus</name>
    <dbReference type="NCBI Taxonomy" id="1708749"/>
    <lineage>
        <taxon>Bacteria</taxon>
        <taxon>Bacillati</taxon>
        <taxon>Actinomycetota</taxon>
        <taxon>Actinomycetes</taxon>
        <taxon>Propionibacteriales</taxon>
        <taxon>Nocardioidaceae</taxon>
        <taxon>Tenggerimyces</taxon>
    </lineage>
</organism>
<evidence type="ECO:0000256" key="2">
    <source>
        <dbReference type="ARBA" id="ARBA00023125"/>
    </source>
</evidence>
<keyword evidence="3" id="KW-0804">Transcription</keyword>
<dbReference type="SMART" id="SM00895">
    <property type="entry name" value="FCD"/>
    <property type="match status" value="1"/>
</dbReference>
<proteinExistence type="predicted"/>
<dbReference type="Proteomes" id="UP001595699">
    <property type="component" value="Unassembled WGS sequence"/>
</dbReference>
<dbReference type="PANTHER" id="PTHR43537:SF5">
    <property type="entry name" value="UXU OPERON TRANSCRIPTIONAL REGULATOR"/>
    <property type="match status" value="1"/>
</dbReference>
<comment type="caution">
    <text evidence="5">The sequence shown here is derived from an EMBL/GenBank/DDBJ whole genome shotgun (WGS) entry which is preliminary data.</text>
</comment>
<sequence length="227" mass="25408">MVIPDGVVPPLPSQRALGDLVTDVLRSMITEGKVQPGEHLKESALADALKVSRGPIRQALARLETEGHVELRRHRGAFVSTLTANSVEEVHTLRGAIERLAASRACMRMRGAGFAEMDEVLEQMKKVDTRIDPEDAVVLDLRFHDIIYAYCEHSWVQRVWASIRGQVTVFLRARNASFPDFLEVGYVEHLELRDALALADPEAAQDAIDRHITGAYERLKRLNLPAR</sequence>
<dbReference type="InterPro" id="IPR036388">
    <property type="entry name" value="WH-like_DNA-bd_sf"/>
</dbReference>
<evidence type="ECO:0000256" key="1">
    <source>
        <dbReference type="ARBA" id="ARBA00023015"/>
    </source>
</evidence>
<dbReference type="Gene3D" id="1.10.10.10">
    <property type="entry name" value="Winged helix-like DNA-binding domain superfamily/Winged helix DNA-binding domain"/>
    <property type="match status" value="1"/>
</dbReference>
<evidence type="ECO:0000256" key="3">
    <source>
        <dbReference type="ARBA" id="ARBA00023163"/>
    </source>
</evidence>
<dbReference type="SUPFAM" id="SSF46785">
    <property type="entry name" value="Winged helix' DNA-binding domain"/>
    <property type="match status" value="1"/>
</dbReference>
<protein>
    <submittedName>
        <fullName evidence="5">GntR family transcriptional regulator</fullName>
    </submittedName>
</protein>
<dbReference type="SUPFAM" id="SSF48008">
    <property type="entry name" value="GntR ligand-binding domain-like"/>
    <property type="match status" value="1"/>
</dbReference>
<feature type="domain" description="HTH gntR-type" evidence="4">
    <location>
        <begin position="15"/>
        <end position="82"/>
    </location>
</feature>
<dbReference type="PROSITE" id="PS50949">
    <property type="entry name" value="HTH_GNTR"/>
    <property type="match status" value="1"/>
</dbReference>
<evidence type="ECO:0000313" key="6">
    <source>
        <dbReference type="Proteomes" id="UP001595699"/>
    </source>
</evidence>
<dbReference type="InterPro" id="IPR011711">
    <property type="entry name" value="GntR_C"/>
</dbReference>
<dbReference type="SMART" id="SM00345">
    <property type="entry name" value="HTH_GNTR"/>
    <property type="match status" value="1"/>
</dbReference>
<dbReference type="InterPro" id="IPR008920">
    <property type="entry name" value="TF_FadR/GntR_C"/>
</dbReference>
<dbReference type="InterPro" id="IPR036390">
    <property type="entry name" value="WH_DNA-bd_sf"/>
</dbReference>
<gene>
    <name evidence="5" type="ORF">ACFOUW_04075</name>
</gene>
<accession>A0ABV7Y5D3</accession>
<dbReference type="InterPro" id="IPR000524">
    <property type="entry name" value="Tscrpt_reg_HTH_GntR"/>
</dbReference>
<dbReference type="RefSeq" id="WP_205120170.1">
    <property type="nucleotide sequence ID" value="NZ_JAFBCM010000001.1"/>
</dbReference>
<dbReference type="Gene3D" id="1.20.120.530">
    <property type="entry name" value="GntR ligand-binding domain-like"/>
    <property type="match status" value="1"/>
</dbReference>
<reference evidence="6" key="1">
    <citation type="journal article" date="2019" name="Int. J. Syst. Evol. Microbiol.">
        <title>The Global Catalogue of Microorganisms (GCM) 10K type strain sequencing project: providing services to taxonomists for standard genome sequencing and annotation.</title>
        <authorList>
            <consortium name="The Broad Institute Genomics Platform"/>
            <consortium name="The Broad Institute Genome Sequencing Center for Infectious Disease"/>
            <person name="Wu L."/>
            <person name="Ma J."/>
        </authorList>
    </citation>
    <scope>NUCLEOTIDE SEQUENCE [LARGE SCALE GENOMIC DNA]</scope>
    <source>
        <strain evidence="6">CGMCC 4.7241</strain>
    </source>
</reference>
<dbReference type="EMBL" id="JBHRZH010000004">
    <property type="protein sequence ID" value="MFC3760002.1"/>
    <property type="molecule type" value="Genomic_DNA"/>
</dbReference>
<keyword evidence="2" id="KW-0238">DNA-binding</keyword>
<dbReference type="Pfam" id="PF00392">
    <property type="entry name" value="GntR"/>
    <property type="match status" value="1"/>
</dbReference>
<name>A0ABV7Y5D3_9ACTN</name>
<dbReference type="PANTHER" id="PTHR43537">
    <property type="entry name" value="TRANSCRIPTIONAL REGULATOR, GNTR FAMILY"/>
    <property type="match status" value="1"/>
</dbReference>
<evidence type="ECO:0000313" key="5">
    <source>
        <dbReference type="EMBL" id="MFC3760002.1"/>
    </source>
</evidence>
<keyword evidence="1" id="KW-0805">Transcription regulation</keyword>
<evidence type="ECO:0000259" key="4">
    <source>
        <dbReference type="PROSITE" id="PS50949"/>
    </source>
</evidence>
<dbReference type="Pfam" id="PF07729">
    <property type="entry name" value="FCD"/>
    <property type="match status" value="1"/>
</dbReference>
<keyword evidence="6" id="KW-1185">Reference proteome</keyword>